<dbReference type="GO" id="GO:0042597">
    <property type="term" value="C:periplasmic space"/>
    <property type="evidence" value="ECO:0007669"/>
    <property type="project" value="UniProtKB-SubCell"/>
</dbReference>
<evidence type="ECO:0000256" key="8">
    <source>
        <dbReference type="ARBA" id="ARBA00023295"/>
    </source>
</evidence>
<gene>
    <name evidence="13" type="ORF">LMG18091_04972</name>
</gene>
<dbReference type="NCBIfam" id="TIGR02541">
    <property type="entry name" value="flagell_FlgJ"/>
    <property type="match status" value="1"/>
</dbReference>
<comment type="similarity">
    <text evidence="3">In the N-terminal section; belongs to the FlgJ family.</text>
</comment>
<evidence type="ECO:0000313" key="13">
    <source>
        <dbReference type="EMBL" id="CAJ0707446.1"/>
    </source>
</evidence>
<dbReference type="InterPro" id="IPR051056">
    <property type="entry name" value="Glycosyl_Hydrolase_73"/>
</dbReference>
<comment type="similarity">
    <text evidence="4">In the C-terminal section; belongs to the glycosyl hydrolase 73 family.</text>
</comment>
<dbReference type="GO" id="GO:0016798">
    <property type="term" value="F:hydrolase activity, acting on glycosyl bonds"/>
    <property type="evidence" value="ECO:0007669"/>
    <property type="project" value="UniProtKB-KW"/>
</dbReference>
<comment type="caution">
    <text evidence="13">The sequence shown here is derived from an EMBL/GenBank/DDBJ whole genome shotgun (WGS) entry which is preliminary data.</text>
</comment>
<protein>
    <recommendedName>
        <fullName evidence="5">Peptidoglycan hydrolase FlgJ</fullName>
    </recommendedName>
    <alternativeName>
        <fullName evidence="10">Muramidase FlgJ</fullName>
    </alternativeName>
</protein>
<accession>A0AAD2B9N1</accession>
<evidence type="ECO:0000256" key="2">
    <source>
        <dbReference type="ARBA" id="ARBA00004418"/>
    </source>
</evidence>
<dbReference type="Gene3D" id="1.10.530.10">
    <property type="match status" value="1"/>
</dbReference>
<proteinExistence type="inferred from homology"/>
<dbReference type="GO" id="GO:0071555">
    <property type="term" value="P:cell wall organization"/>
    <property type="evidence" value="ECO:0007669"/>
    <property type="project" value="UniProtKB-KW"/>
</dbReference>
<evidence type="ECO:0000259" key="12">
    <source>
        <dbReference type="SMART" id="SM00047"/>
    </source>
</evidence>
<evidence type="ECO:0000256" key="5">
    <source>
        <dbReference type="ARBA" id="ARBA00013433"/>
    </source>
</evidence>
<evidence type="ECO:0000256" key="1">
    <source>
        <dbReference type="ARBA" id="ARBA00002954"/>
    </source>
</evidence>
<dbReference type="GO" id="GO:0044780">
    <property type="term" value="P:bacterial-type flagellum assembly"/>
    <property type="evidence" value="ECO:0007669"/>
    <property type="project" value="InterPro"/>
</dbReference>
<dbReference type="GO" id="GO:0071973">
    <property type="term" value="P:bacterial-type flagellum-dependent cell motility"/>
    <property type="evidence" value="ECO:0007669"/>
    <property type="project" value="TreeGrafter"/>
</dbReference>
<dbReference type="SUPFAM" id="SSF53955">
    <property type="entry name" value="Lysozyme-like"/>
    <property type="match status" value="1"/>
</dbReference>
<dbReference type="Pfam" id="PF01832">
    <property type="entry name" value="Glucosaminidase"/>
    <property type="match status" value="1"/>
</dbReference>
<feature type="domain" description="Mannosyl-glycoprotein endo-beta-N-acetylglucosamidase-like" evidence="12">
    <location>
        <begin position="206"/>
        <end position="364"/>
    </location>
</feature>
<feature type="region of interest" description="Disordered" evidence="11">
    <location>
        <begin position="184"/>
        <end position="208"/>
    </location>
</feature>
<name>A0AAD2B9N1_9RALS</name>
<dbReference type="GO" id="GO:0004040">
    <property type="term" value="F:amidase activity"/>
    <property type="evidence" value="ECO:0007669"/>
    <property type="project" value="InterPro"/>
</dbReference>
<comment type="subcellular location">
    <subcellularLocation>
        <location evidence="2">Periplasm</location>
    </subcellularLocation>
</comment>
<dbReference type="SMART" id="SM00047">
    <property type="entry name" value="LYZ2"/>
    <property type="match status" value="1"/>
</dbReference>
<dbReference type="AlphaFoldDB" id="A0AAD2B9N1"/>
<evidence type="ECO:0000256" key="10">
    <source>
        <dbReference type="ARBA" id="ARBA00030835"/>
    </source>
</evidence>
<keyword evidence="9" id="KW-0961">Cell wall biogenesis/degradation</keyword>
<keyword evidence="8" id="KW-0326">Glycosidase</keyword>
<reference evidence="13 14" key="1">
    <citation type="submission" date="2023-07" db="EMBL/GenBank/DDBJ databases">
        <authorList>
            <person name="Peeters C."/>
        </authorList>
    </citation>
    <scope>NUCLEOTIDE SEQUENCE [LARGE SCALE GENOMIC DNA]</scope>
    <source>
        <strain evidence="13 14">LMG 18091</strain>
    </source>
</reference>
<evidence type="ECO:0000256" key="3">
    <source>
        <dbReference type="ARBA" id="ARBA00006880"/>
    </source>
</evidence>
<keyword evidence="14" id="KW-1185">Reference proteome</keyword>
<comment type="function">
    <text evidence="1">Flagellum-specific muramidase which hydrolyzes the peptidoglycan layer to assemble the rod structure in the periplasmic space.</text>
</comment>
<evidence type="ECO:0000313" key="14">
    <source>
        <dbReference type="Proteomes" id="UP001189915"/>
    </source>
</evidence>
<dbReference type="InterPro" id="IPR002901">
    <property type="entry name" value="MGlyc_endo_b_GlcNAc-like_dom"/>
</dbReference>
<dbReference type="Gene3D" id="2.10.70.40">
    <property type="entry name" value="peptidoglycan hydrolase"/>
    <property type="match status" value="1"/>
</dbReference>
<keyword evidence="7" id="KW-0378">Hydrolase</keyword>
<dbReference type="EMBL" id="CATWAF010000011">
    <property type="protein sequence ID" value="CAJ0707446.1"/>
    <property type="molecule type" value="Genomic_DNA"/>
</dbReference>
<keyword evidence="6" id="KW-0574">Periplasm</keyword>
<evidence type="ECO:0000256" key="9">
    <source>
        <dbReference type="ARBA" id="ARBA00023316"/>
    </source>
</evidence>
<evidence type="ECO:0000256" key="6">
    <source>
        <dbReference type="ARBA" id="ARBA00022764"/>
    </source>
</evidence>
<dbReference type="PANTHER" id="PTHR33308">
    <property type="entry name" value="PEPTIDOGLYCAN HYDROLASE FLGJ"/>
    <property type="match status" value="1"/>
</dbReference>
<evidence type="ECO:0000256" key="4">
    <source>
        <dbReference type="ARBA" id="ARBA00007974"/>
    </source>
</evidence>
<evidence type="ECO:0000256" key="7">
    <source>
        <dbReference type="ARBA" id="ARBA00022801"/>
    </source>
</evidence>
<organism evidence="13 14">
    <name type="scientific">Ralstonia wenshanensis</name>
    <dbReference type="NCBI Taxonomy" id="2842456"/>
    <lineage>
        <taxon>Bacteria</taxon>
        <taxon>Pseudomonadati</taxon>
        <taxon>Pseudomonadota</taxon>
        <taxon>Betaproteobacteria</taxon>
        <taxon>Burkholderiales</taxon>
        <taxon>Burkholderiaceae</taxon>
        <taxon>Ralstonia</taxon>
    </lineage>
</organism>
<dbReference type="PRINTS" id="PR01002">
    <property type="entry name" value="FLGFLGJ"/>
</dbReference>
<dbReference type="Pfam" id="PF10135">
    <property type="entry name" value="Rod-binding"/>
    <property type="match status" value="1"/>
</dbReference>
<sequence length="364" mass="38272">MNQTDLTSRLALDSKGFESLKQTARTDPTGAAKTVAKQFDAIFVNMMLKQMRDASPQNGPLDSSSSKMYTSMLDQQLSQTMASRGVGVADQLLKQMLRQATHVNPDAGGKVNTALSNTTATNTALPGAAGAAGATSDAAKAIARSSLNSMAAAVAPGTEDDGSGISTVPRPGLEERVQRALAALRKQADAQAQTPSAPPEVDLSTVASEPRGERMTSFYNKLIGHASQAAQETGIPANFMIGHAALESGWGRREIKARDGTNTHNLFGIKAGSSWAGKTATVTTTEYIGGVAHKVQEKFRAYSSYAEAFKDYANLLANNPRYSNVVAAGNGNDAASFAKGLQRAGYATDPNYAHKIMAVLKQIV</sequence>
<dbReference type="InterPro" id="IPR023346">
    <property type="entry name" value="Lysozyme-like_dom_sf"/>
</dbReference>
<dbReference type="InterPro" id="IPR019301">
    <property type="entry name" value="Flagellar_prot_FlgJ_N"/>
</dbReference>
<evidence type="ECO:0000256" key="11">
    <source>
        <dbReference type="SAM" id="MobiDB-lite"/>
    </source>
</evidence>
<dbReference type="InterPro" id="IPR013377">
    <property type="entry name" value="FlgJ"/>
</dbReference>
<dbReference type="PANTHER" id="PTHR33308:SF9">
    <property type="entry name" value="PEPTIDOGLYCAN HYDROLASE FLGJ"/>
    <property type="match status" value="1"/>
</dbReference>
<dbReference type="RefSeq" id="WP_260803310.1">
    <property type="nucleotide sequence ID" value="NZ_CATWAF010000011.1"/>
</dbReference>
<dbReference type="Proteomes" id="UP001189915">
    <property type="component" value="Unassembled WGS sequence"/>
</dbReference>